<keyword evidence="2 5" id="KW-0812">Transmembrane</keyword>
<organism evidence="6 7">
    <name type="scientific">Lacticaseibacillus zeae</name>
    <name type="common">Lactobacillus zeae</name>
    <dbReference type="NCBI Taxonomy" id="57037"/>
    <lineage>
        <taxon>Bacteria</taxon>
        <taxon>Bacillati</taxon>
        <taxon>Bacillota</taxon>
        <taxon>Bacilli</taxon>
        <taxon>Lactobacillales</taxon>
        <taxon>Lactobacillaceae</taxon>
        <taxon>Lacticaseibacillus</taxon>
    </lineage>
</organism>
<dbReference type="RefSeq" id="WP_138130203.1">
    <property type="nucleotide sequence ID" value="NZ_VBWO01000001.1"/>
</dbReference>
<evidence type="ECO:0000256" key="2">
    <source>
        <dbReference type="ARBA" id="ARBA00022692"/>
    </source>
</evidence>
<dbReference type="AlphaFoldDB" id="A0A5R8LX72"/>
<evidence type="ECO:0000256" key="3">
    <source>
        <dbReference type="ARBA" id="ARBA00022989"/>
    </source>
</evidence>
<dbReference type="Pfam" id="PF09685">
    <property type="entry name" value="MamF_MmsF"/>
    <property type="match status" value="1"/>
</dbReference>
<gene>
    <name evidence="6" type="ORF">FEI15_01475</name>
</gene>
<evidence type="ECO:0000256" key="5">
    <source>
        <dbReference type="SAM" id="Phobius"/>
    </source>
</evidence>
<reference evidence="6 7" key="1">
    <citation type="submission" date="2019-05" db="EMBL/GenBank/DDBJ databases">
        <title>Genome-based reclassification of Lactobacillus casei as Lactobacillus casei subsp. casei. subsp.nov., description of Lactobacillus casei subsp. zeae subsp. nov., and emended description of Lactobacillus casei.</title>
        <authorList>
            <person name="Huang C.-H."/>
        </authorList>
    </citation>
    <scope>NUCLEOTIDE SEQUENCE [LARGE SCALE GENOMIC DNA]</scope>
    <source>
        <strain evidence="6 7">CRBIP24.44</strain>
    </source>
</reference>
<feature type="transmembrane region" description="Helical" evidence="5">
    <location>
        <begin position="12"/>
        <end position="32"/>
    </location>
</feature>
<keyword evidence="3 5" id="KW-1133">Transmembrane helix</keyword>
<dbReference type="EMBL" id="VBWO01000001">
    <property type="protein sequence ID" value="TLF41908.1"/>
    <property type="molecule type" value="Genomic_DNA"/>
</dbReference>
<feature type="transmembrane region" description="Helical" evidence="5">
    <location>
        <begin position="74"/>
        <end position="99"/>
    </location>
</feature>
<comment type="caution">
    <text evidence="6">The sequence shown here is derived from an EMBL/GenBank/DDBJ whole genome shotgun (WGS) entry which is preliminary data.</text>
</comment>
<proteinExistence type="predicted"/>
<feature type="transmembrane region" description="Helical" evidence="5">
    <location>
        <begin position="44"/>
        <end position="68"/>
    </location>
</feature>
<dbReference type="Proteomes" id="UP000309885">
    <property type="component" value="Unassembled WGS sequence"/>
</dbReference>
<evidence type="ECO:0000313" key="7">
    <source>
        <dbReference type="Proteomes" id="UP000309885"/>
    </source>
</evidence>
<evidence type="ECO:0000256" key="4">
    <source>
        <dbReference type="ARBA" id="ARBA00023136"/>
    </source>
</evidence>
<evidence type="ECO:0000313" key="6">
    <source>
        <dbReference type="EMBL" id="TLF41908.1"/>
    </source>
</evidence>
<comment type="subcellular location">
    <subcellularLocation>
        <location evidence="1">Membrane</location>
        <topology evidence="1">Multi-pass membrane protein</topology>
    </subcellularLocation>
</comment>
<keyword evidence="4 5" id="KW-0472">Membrane</keyword>
<dbReference type="InterPro" id="IPR019109">
    <property type="entry name" value="MamF_MmsF"/>
</dbReference>
<evidence type="ECO:0000256" key="1">
    <source>
        <dbReference type="ARBA" id="ARBA00004141"/>
    </source>
</evidence>
<accession>A0A5R8LX72</accession>
<name>A0A5R8LX72_LACZE</name>
<protein>
    <submittedName>
        <fullName evidence="6">DUF4870 domain-containing protein</fullName>
    </submittedName>
</protein>
<sequence length="107" mass="11672">MNNDHKILQGLNYISIIFAPVIFPLIVWLATTKGSKTQETAKNALWLHILPVILGLVAAIITGSTGLLTNNAGATSWVALILIAFVWLVDVVLVIYNLYKGIKLMLS</sequence>